<feature type="transmembrane region" description="Helical" evidence="5">
    <location>
        <begin position="72"/>
        <end position="91"/>
    </location>
</feature>
<protein>
    <submittedName>
        <fullName evidence="8">Facilitated trehalose transporter Tret1-like</fullName>
    </submittedName>
</protein>
<feature type="transmembrane region" description="Helical" evidence="5">
    <location>
        <begin position="238"/>
        <end position="261"/>
    </location>
</feature>
<dbReference type="Proteomes" id="UP000694872">
    <property type="component" value="Unplaced"/>
</dbReference>
<dbReference type="PANTHER" id="PTHR48021">
    <property type="match status" value="1"/>
</dbReference>
<proteinExistence type="predicted"/>
<feature type="transmembrane region" description="Helical" evidence="5">
    <location>
        <begin position="97"/>
        <end position="118"/>
    </location>
</feature>
<dbReference type="InterPro" id="IPR005828">
    <property type="entry name" value="MFS_sugar_transport-like"/>
</dbReference>
<dbReference type="Pfam" id="PF00083">
    <property type="entry name" value="Sugar_tr"/>
    <property type="match status" value="1"/>
</dbReference>
<feature type="transmembrane region" description="Helical" evidence="5">
    <location>
        <begin position="155"/>
        <end position="175"/>
    </location>
</feature>
<dbReference type="AlphaFoldDB" id="A0AAJ7E5A9"/>
<evidence type="ECO:0000256" key="3">
    <source>
        <dbReference type="ARBA" id="ARBA00022989"/>
    </source>
</evidence>
<feature type="signal peptide" evidence="6">
    <location>
        <begin position="1"/>
        <end position="20"/>
    </location>
</feature>
<dbReference type="PANTHER" id="PTHR48021:SF1">
    <property type="entry name" value="GH07001P-RELATED"/>
    <property type="match status" value="1"/>
</dbReference>
<keyword evidence="4 5" id="KW-0472">Membrane</keyword>
<dbReference type="GO" id="GO:0016020">
    <property type="term" value="C:membrane"/>
    <property type="evidence" value="ECO:0007669"/>
    <property type="project" value="UniProtKB-SubCell"/>
</dbReference>
<feature type="transmembrane region" description="Helical" evidence="5">
    <location>
        <begin position="130"/>
        <end position="149"/>
    </location>
</feature>
<accession>A0AAJ7E5A9</accession>
<keyword evidence="2 5" id="KW-0812">Transmembrane</keyword>
<evidence type="ECO:0000256" key="5">
    <source>
        <dbReference type="SAM" id="Phobius"/>
    </source>
</evidence>
<dbReference type="InterPro" id="IPR050549">
    <property type="entry name" value="MFS_Trehalose_Transporter"/>
</dbReference>
<evidence type="ECO:0000256" key="2">
    <source>
        <dbReference type="ARBA" id="ARBA00022692"/>
    </source>
</evidence>
<gene>
    <name evidence="8" type="primary">LOC106114560</name>
</gene>
<evidence type="ECO:0000256" key="4">
    <source>
        <dbReference type="ARBA" id="ARBA00023136"/>
    </source>
</evidence>
<organism evidence="8">
    <name type="scientific">Papilio xuthus</name>
    <name type="common">Asian swallowtail butterfly</name>
    <dbReference type="NCBI Taxonomy" id="66420"/>
    <lineage>
        <taxon>Eukaryota</taxon>
        <taxon>Metazoa</taxon>
        <taxon>Ecdysozoa</taxon>
        <taxon>Arthropoda</taxon>
        <taxon>Hexapoda</taxon>
        <taxon>Insecta</taxon>
        <taxon>Pterygota</taxon>
        <taxon>Neoptera</taxon>
        <taxon>Endopterygota</taxon>
        <taxon>Lepidoptera</taxon>
        <taxon>Glossata</taxon>
        <taxon>Ditrysia</taxon>
        <taxon>Papilionoidea</taxon>
        <taxon>Papilionidae</taxon>
        <taxon>Papilioninae</taxon>
        <taxon>Papilio</taxon>
    </lineage>
</organism>
<feature type="chain" id="PRO_5042548918" evidence="6">
    <location>
        <begin position="21"/>
        <end position="315"/>
    </location>
</feature>
<keyword evidence="6" id="KW-0732">Signal</keyword>
<dbReference type="GO" id="GO:0022857">
    <property type="term" value="F:transmembrane transporter activity"/>
    <property type="evidence" value="ECO:0007669"/>
    <property type="project" value="InterPro"/>
</dbReference>
<reference evidence="8" key="1">
    <citation type="submission" date="2025-08" db="UniProtKB">
        <authorList>
            <consortium name="RefSeq"/>
        </authorList>
    </citation>
    <scope>IDENTIFICATION</scope>
</reference>
<dbReference type="RefSeq" id="XP_013163276.1">
    <property type="nucleotide sequence ID" value="XM_013307822.1"/>
</dbReference>
<dbReference type="Gene3D" id="1.20.1250.20">
    <property type="entry name" value="MFS general substrate transporter like domains"/>
    <property type="match status" value="1"/>
</dbReference>
<dbReference type="SUPFAM" id="SSF103473">
    <property type="entry name" value="MFS general substrate transporter"/>
    <property type="match status" value="1"/>
</dbReference>
<feature type="transmembrane region" description="Helical" evidence="5">
    <location>
        <begin position="44"/>
        <end position="65"/>
    </location>
</feature>
<feature type="domain" description="Major facilitator superfamily (MFS) profile" evidence="7">
    <location>
        <begin position="4"/>
        <end position="315"/>
    </location>
</feature>
<dbReference type="PROSITE" id="PS50850">
    <property type="entry name" value="MFS"/>
    <property type="match status" value="1"/>
</dbReference>
<comment type="subcellular location">
    <subcellularLocation>
        <location evidence="1">Membrane</location>
        <topology evidence="1">Multi-pass membrane protein</topology>
    </subcellularLocation>
</comment>
<evidence type="ECO:0000256" key="1">
    <source>
        <dbReference type="ARBA" id="ARBA00004141"/>
    </source>
</evidence>
<name>A0AAJ7E5A9_PAPXU</name>
<dbReference type="InterPro" id="IPR036259">
    <property type="entry name" value="MFS_trans_sf"/>
</dbReference>
<evidence type="ECO:0000256" key="6">
    <source>
        <dbReference type="SAM" id="SignalP"/>
    </source>
</evidence>
<sequence length="315" mass="36191">MLFVCSGAWAFFFVLGLNLGAPTVYIPQLRRESNNTVVSDEMASWLCSASGFSAIPCLFIITFLTKYYGRKVIFIIGNIDLLISLLIFYFSKTPIQILISHITIGFGYAACFSNNILIVTEYINPKYRGVFLAVKSTSVVSGVWAANAIGTFLNWRYIPIFGLLLTCFAFTSFFWPESPYWLVNKGRFDEFKKSYIWLNGTSNNVLKEIDNLIVYERHNVKCKLNFNTIKMVEFYKPILISFLLMIQYHCSGKFIFSIYALDIIKKITNSETTAYTGMLILDGITILGMYTGCFLSKILKRRILYLWSSFFFHFN</sequence>
<evidence type="ECO:0000259" key="7">
    <source>
        <dbReference type="PROSITE" id="PS50850"/>
    </source>
</evidence>
<dbReference type="GeneID" id="106114560"/>
<keyword evidence="3 5" id="KW-1133">Transmembrane helix</keyword>
<evidence type="ECO:0000313" key="8">
    <source>
        <dbReference type="RefSeq" id="XP_013163276.1"/>
    </source>
</evidence>
<dbReference type="KEGG" id="pxu:106114560"/>
<feature type="transmembrane region" description="Helical" evidence="5">
    <location>
        <begin position="273"/>
        <end position="295"/>
    </location>
</feature>
<dbReference type="InterPro" id="IPR020846">
    <property type="entry name" value="MFS_dom"/>
</dbReference>